<evidence type="ECO:0000313" key="4">
    <source>
        <dbReference type="EMBL" id="KAK1617488.1"/>
    </source>
</evidence>
<dbReference type="PANTHER" id="PTHR31099">
    <property type="entry name" value="OS06G0165300 PROTEIN"/>
    <property type="match status" value="1"/>
</dbReference>
<evidence type="ECO:0000256" key="1">
    <source>
        <dbReference type="SAM" id="Coils"/>
    </source>
</evidence>
<evidence type="ECO:0000259" key="3">
    <source>
        <dbReference type="Pfam" id="PF04195"/>
    </source>
</evidence>
<feature type="region of interest" description="Disordered" evidence="2">
    <location>
        <begin position="166"/>
        <end position="193"/>
    </location>
</feature>
<evidence type="ECO:0000256" key="2">
    <source>
        <dbReference type="SAM" id="MobiDB-lite"/>
    </source>
</evidence>
<feature type="coiled-coil region" evidence="1">
    <location>
        <begin position="199"/>
        <end position="226"/>
    </location>
</feature>
<dbReference type="Pfam" id="PF04195">
    <property type="entry name" value="Transposase_28"/>
    <property type="match status" value="1"/>
</dbReference>
<dbReference type="InterPro" id="IPR007321">
    <property type="entry name" value="Transposase_28"/>
</dbReference>
<organism evidence="4 5">
    <name type="scientific">Lolium multiflorum</name>
    <name type="common">Italian ryegrass</name>
    <name type="synonym">Lolium perenne subsp. multiflorum</name>
    <dbReference type="NCBI Taxonomy" id="4521"/>
    <lineage>
        <taxon>Eukaryota</taxon>
        <taxon>Viridiplantae</taxon>
        <taxon>Streptophyta</taxon>
        <taxon>Embryophyta</taxon>
        <taxon>Tracheophyta</taxon>
        <taxon>Spermatophyta</taxon>
        <taxon>Magnoliopsida</taxon>
        <taxon>Liliopsida</taxon>
        <taxon>Poales</taxon>
        <taxon>Poaceae</taxon>
        <taxon>BOP clade</taxon>
        <taxon>Pooideae</taxon>
        <taxon>Poodae</taxon>
        <taxon>Poeae</taxon>
        <taxon>Poeae Chloroplast Group 2 (Poeae type)</taxon>
        <taxon>Loliodinae</taxon>
        <taxon>Loliinae</taxon>
        <taxon>Lolium</taxon>
    </lineage>
</organism>
<comment type="caution">
    <text evidence="4">The sequence shown here is derived from an EMBL/GenBank/DDBJ whole genome shotgun (WGS) entry which is preliminary data.</text>
</comment>
<evidence type="ECO:0000313" key="5">
    <source>
        <dbReference type="Proteomes" id="UP001231189"/>
    </source>
</evidence>
<gene>
    <name evidence="4" type="ORF">QYE76_023005</name>
</gene>
<accession>A0AAD8RDU9</accession>
<reference evidence="4" key="1">
    <citation type="submission" date="2023-07" db="EMBL/GenBank/DDBJ databases">
        <title>A chromosome-level genome assembly of Lolium multiflorum.</title>
        <authorList>
            <person name="Chen Y."/>
            <person name="Copetti D."/>
            <person name="Kolliker R."/>
            <person name="Studer B."/>
        </authorList>
    </citation>
    <scope>NUCLEOTIDE SEQUENCE</scope>
    <source>
        <strain evidence="4">02402/16</strain>
        <tissue evidence="4">Leaf</tissue>
    </source>
</reference>
<keyword evidence="1" id="KW-0175">Coiled coil</keyword>
<dbReference type="EMBL" id="JAUUTY010000006">
    <property type="protein sequence ID" value="KAK1617488.1"/>
    <property type="molecule type" value="Genomic_DNA"/>
</dbReference>
<proteinExistence type="predicted"/>
<name>A0AAD8RDU9_LOLMU</name>
<dbReference type="AlphaFoldDB" id="A0AAD8RDU9"/>
<feature type="domain" description="Transposase (putative) gypsy type" evidence="3">
    <location>
        <begin position="1"/>
        <end position="57"/>
    </location>
</feature>
<dbReference type="PANTHER" id="PTHR31099:SF47">
    <property type="entry name" value="OS02G0307900 PROTEIN"/>
    <property type="match status" value="1"/>
</dbReference>
<protein>
    <recommendedName>
        <fullName evidence="3">Transposase (putative) gypsy type domain-containing protein</fullName>
    </recommendedName>
</protein>
<dbReference type="Proteomes" id="UP001231189">
    <property type="component" value="Unassembled WGS sequence"/>
</dbReference>
<keyword evidence="5" id="KW-1185">Reference proteome</keyword>
<sequence length="261" mass="27442">MRLPLHPFVSDALAHFGIAPSQLAPNGWRTLVGFAVLCHFRGAGAPTLPVFRRFFALAALPNAKGWYNFRARESVPALFTGLPTSIKGWKEEFLLVSPPPGAPWRCPVKWGVATKEAMSDPVLTDGDAAVVRLLSQGQGVVDLKTYLSESNLVASKISRASACPGVAASQGAPSRAGKKTQVPAAAGGGNGGEVLRSELQAKEKALSKAKGEISQLKKELGNAKKRELAKAQQELAYAAQVLVPEGGGKGAGANKRRRGAQ</sequence>